<accession>A0A438G031</accession>
<comment type="caution">
    <text evidence="2">The sequence shown here is derived from an EMBL/GenBank/DDBJ whole genome shotgun (WGS) entry which is preliminary data.</text>
</comment>
<proteinExistence type="predicted"/>
<dbReference type="Proteomes" id="UP000288805">
    <property type="component" value="Unassembled WGS sequence"/>
</dbReference>
<dbReference type="Pfam" id="PF00078">
    <property type="entry name" value="RVT_1"/>
    <property type="match status" value="1"/>
</dbReference>
<dbReference type="PANTHER" id="PTHR33116">
    <property type="entry name" value="REVERSE TRANSCRIPTASE ZINC-BINDING DOMAIN-CONTAINING PROTEIN-RELATED-RELATED"/>
    <property type="match status" value="1"/>
</dbReference>
<dbReference type="InterPro" id="IPR000477">
    <property type="entry name" value="RT_dom"/>
</dbReference>
<gene>
    <name evidence="2" type="primary">AtMg01250_26</name>
    <name evidence="2" type="ORF">CK203_033184</name>
</gene>
<dbReference type="PANTHER" id="PTHR33116:SF78">
    <property type="entry name" value="OS12G0587133 PROTEIN"/>
    <property type="match status" value="1"/>
</dbReference>
<evidence type="ECO:0000313" key="2">
    <source>
        <dbReference type="EMBL" id="RVW65560.1"/>
    </source>
</evidence>
<organism evidence="2 3">
    <name type="scientific">Vitis vinifera</name>
    <name type="common">Grape</name>
    <dbReference type="NCBI Taxonomy" id="29760"/>
    <lineage>
        <taxon>Eukaryota</taxon>
        <taxon>Viridiplantae</taxon>
        <taxon>Streptophyta</taxon>
        <taxon>Embryophyta</taxon>
        <taxon>Tracheophyta</taxon>
        <taxon>Spermatophyta</taxon>
        <taxon>Magnoliopsida</taxon>
        <taxon>eudicotyledons</taxon>
        <taxon>Gunneridae</taxon>
        <taxon>Pentapetalae</taxon>
        <taxon>rosids</taxon>
        <taxon>Vitales</taxon>
        <taxon>Vitaceae</taxon>
        <taxon>Viteae</taxon>
        <taxon>Vitis</taxon>
    </lineage>
</organism>
<sequence>MGLGEKWIKWTKWCISTMSFSILVNGSPLGFFQSSRSLKQKDPLSPYLFVIVMEALSCLLKRAKIGSFLSGWWVRGKGGEKVEVSHMLFVDDTLVFCEMSKDQLTYLCWLFMRFEVISKLKVNLEKSKLIPMGSVENIEELAQEFGCKVGALPSSYLGLPLDAHFKTVSIWDSVKERFRKRLALWKRQCISKGKRLTSIRSTLSSMSIYFMSLFCISRTIKLRLE</sequence>
<evidence type="ECO:0000259" key="1">
    <source>
        <dbReference type="Pfam" id="PF00078"/>
    </source>
</evidence>
<name>A0A438G031_VITVI</name>
<protein>
    <submittedName>
        <fullName evidence="2">Putative mitochondrial protein</fullName>
    </submittedName>
</protein>
<reference evidence="2 3" key="1">
    <citation type="journal article" date="2018" name="PLoS Genet.">
        <title>Population sequencing reveals clonal diversity and ancestral inbreeding in the grapevine cultivar Chardonnay.</title>
        <authorList>
            <person name="Roach M.J."/>
            <person name="Johnson D.L."/>
            <person name="Bohlmann J."/>
            <person name="van Vuuren H.J."/>
            <person name="Jones S.J."/>
            <person name="Pretorius I.S."/>
            <person name="Schmidt S.A."/>
            <person name="Borneman A.R."/>
        </authorList>
    </citation>
    <scope>NUCLEOTIDE SEQUENCE [LARGE SCALE GENOMIC DNA]</scope>
    <source>
        <strain evidence="3">cv. Chardonnay</strain>
        <tissue evidence="2">Leaf</tissue>
    </source>
</reference>
<feature type="domain" description="Reverse transcriptase" evidence="1">
    <location>
        <begin position="14"/>
        <end position="158"/>
    </location>
</feature>
<dbReference type="AlphaFoldDB" id="A0A438G031"/>
<dbReference type="EMBL" id="QGNW01000687">
    <property type="protein sequence ID" value="RVW65560.1"/>
    <property type="molecule type" value="Genomic_DNA"/>
</dbReference>
<evidence type="ECO:0000313" key="3">
    <source>
        <dbReference type="Proteomes" id="UP000288805"/>
    </source>
</evidence>